<feature type="compositionally biased region" description="Polar residues" evidence="1">
    <location>
        <begin position="462"/>
        <end position="498"/>
    </location>
</feature>
<feature type="compositionally biased region" description="Basic residues" evidence="1">
    <location>
        <begin position="499"/>
        <end position="513"/>
    </location>
</feature>
<dbReference type="Pfam" id="PF13975">
    <property type="entry name" value="gag-asp_proteas"/>
    <property type="match status" value="1"/>
</dbReference>
<evidence type="ECO:0000313" key="3">
    <source>
        <dbReference type="Proteomes" id="UP001056012"/>
    </source>
</evidence>
<dbReference type="InterPro" id="IPR021109">
    <property type="entry name" value="Peptidase_aspartic_dom_sf"/>
</dbReference>
<feature type="region of interest" description="Disordered" evidence="1">
    <location>
        <begin position="455"/>
        <end position="520"/>
    </location>
</feature>
<evidence type="ECO:0000256" key="1">
    <source>
        <dbReference type="SAM" id="MobiDB-lite"/>
    </source>
</evidence>
<reference evidence="2" key="1">
    <citation type="submission" date="2021-12" db="EMBL/GenBank/DDBJ databases">
        <title>Curvularia clavata genome.</title>
        <authorList>
            <person name="Cao Y."/>
        </authorList>
    </citation>
    <scope>NUCLEOTIDE SEQUENCE</scope>
    <source>
        <strain evidence="2">Yc1106</strain>
    </source>
</reference>
<accession>A0A9Q8YZH6</accession>
<gene>
    <name evidence="2" type="ORF">yc1106_00351</name>
</gene>
<name>A0A9Q8YZH6_CURCL</name>
<evidence type="ECO:0000313" key="2">
    <source>
        <dbReference type="EMBL" id="USP73077.1"/>
    </source>
</evidence>
<protein>
    <submittedName>
        <fullName evidence="2">Uncharacterized protein</fullName>
    </submittedName>
</protein>
<dbReference type="CDD" id="cd00303">
    <property type="entry name" value="retropepsin_like"/>
    <property type="match status" value="2"/>
</dbReference>
<proteinExistence type="predicted"/>
<dbReference type="EMBL" id="CP089274">
    <property type="protein sequence ID" value="USP73077.1"/>
    <property type="molecule type" value="Genomic_DNA"/>
</dbReference>
<organism evidence="2 3">
    <name type="scientific">Curvularia clavata</name>
    <dbReference type="NCBI Taxonomy" id="95742"/>
    <lineage>
        <taxon>Eukaryota</taxon>
        <taxon>Fungi</taxon>
        <taxon>Dikarya</taxon>
        <taxon>Ascomycota</taxon>
        <taxon>Pezizomycotina</taxon>
        <taxon>Dothideomycetes</taxon>
        <taxon>Pleosporomycetidae</taxon>
        <taxon>Pleosporales</taxon>
        <taxon>Pleosporineae</taxon>
        <taxon>Pleosporaceae</taxon>
        <taxon>Curvularia</taxon>
    </lineage>
</organism>
<dbReference type="VEuPathDB" id="FungiDB:yc1106_00351"/>
<dbReference type="AlphaFoldDB" id="A0A9Q8YZH6"/>
<keyword evidence="3" id="KW-1185">Reference proteome</keyword>
<dbReference type="OrthoDB" id="6079484at2759"/>
<dbReference type="Gene3D" id="2.40.70.10">
    <property type="entry name" value="Acid Proteases"/>
    <property type="match status" value="2"/>
</dbReference>
<sequence>MDHTELSAEWPDWTSPIRTANYNDGEHSVVGLENDNAFLESFYEKVQPAPADETNVLGSGLKRDTIREVISKLDNRYVHLDRLRSWMWGSQKNTVVQLSGIGGLGKSKLVSPVQKATYMVLKDYFMPNPDIRKLSSDHVIPGLLDSQHPVDATGDTGAKYNFLNEDYAKRCKFKIDPTARTLITIASGQKVMTTGISEVSFSFRGEQTPYPLKFHILPGCIKNVILGKSFLKATKTFSNALHFAKRVVKRFTRTLNTHQVMFLGASPPMFAGLLNGETKTALADSASKVLIMDEDYARTLGLSIVSTKKTCIKLRFADGSTAFTSGKTYNVSWQFGAGKRYPLDFYILKNAPADVILSEDFLLRETKAFIEYADCLIEEDENDDIGYYDDSDDDDYFFAIDRDENYHPKTYTEGADQYFEDDREDARRTEEDLHINSLTGDEKEAAIARAKERRKQWAEKQAANSLAQGSQPSTTNTASPSAAPQLHTSNAIGVPSTSKHQRWRFKLMRKRKSGQTGQNP</sequence>
<dbReference type="Proteomes" id="UP001056012">
    <property type="component" value="Chromosome 1"/>
</dbReference>
<dbReference type="SUPFAM" id="SSF50630">
    <property type="entry name" value="Acid proteases"/>
    <property type="match status" value="1"/>
</dbReference>